<name>A0A0F9QHK7_9ZZZZ</name>
<dbReference type="EMBL" id="LAZR01004880">
    <property type="protein sequence ID" value="KKN04763.1"/>
    <property type="molecule type" value="Genomic_DNA"/>
</dbReference>
<organism evidence="1">
    <name type="scientific">marine sediment metagenome</name>
    <dbReference type="NCBI Taxonomy" id="412755"/>
    <lineage>
        <taxon>unclassified sequences</taxon>
        <taxon>metagenomes</taxon>
        <taxon>ecological metagenomes</taxon>
    </lineage>
</organism>
<comment type="caution">
    <text evidence="1">The sequence shown here is derived from an EMBL/GenBank/DDBJ whole genome shotgun (WGS) entry which is preliminary data.</text>
</comment>
<reference evidence="1" key="1">
    <citation type="journal article" date="2015" name="Nature">
        <title>Complex archaea that bridge the gap between prokaryotes and eukaryotes.</title>
        <authorList>
            <person name="Spang A."/>
            <person name="Saw J.H."/>
            <person name="Jorgensen S.L."/>
            <person name="Zaremba-Niedzwiedzka K."/>
            <person name="Martijn J."/>
            <person name="Lind A.E."/>
            <person name="van Eijk R."/>
            <person name="Schleper C."/>
            <person name="Guy L."/>
            <person name="Ettema T.J."/>
        </authorList>
    </citation>
    <scope>NUCLEOTIDE SEQUENCE</scope>
</reference>
<evidence type="ECO:0000313" key="1">
    <source>
        <dbReference type="EMBL" id="KKN04763.1"/>
    </source>
</evidence>
<accession>A0A0F9QHK7</accession>
<proteinExistence type="predicted"/>
<dbReference type="AlphaFoldDB" id="A0A0F9QHK7"/>
<protein>
    <submittedName>
        <fullName evidence="1">Uncharacterized protein</fullName>
    </submittedName>
</protein>
<sequence>MDKRIRDNFKKAYQAYRKEFMKDTIKSKHPKRTFLGAIGGFDITVIDGTIWLRNYFDMTEVRLYRHEIKYIISLLTKAENLYGVN</sequence>
<gene>
    <name evidence="1" type="ORF">LCGC14_1094240</name>
</gene>